<evidence type="ECO:0000256" key="2">
    <source>
        <dbReference type="ARBA" id="ARBA00004496"/>
    </source>
</evidence>
<evidence type="ECO:0000256" key="10">
    <source>
        <dbReference type="ARBA" id="ARBA00022833"/>
    </source>
</evidence>
<evidence type="ECO:0000256" key="15">
    <source>
        <dbReference type="SAM" id="MobiDB-lite"/>
    </source>
</evidence>
<evidence type="ECO:0000256" key="13">
    <source>
        <dbReference type="ARBA" id="ARBA00075535"/>
    </source>
</evidence>
<feature type="compositionally biased region" description="Basic and acidic residues" evidence="15">
    <location>
        <begin position="654"/>
        <end position="663"/>
    </location>
</feature>
<feature type="compositionally biased region" description="Polar residues" evidence="15">
    <location>
        <begin position="465"/>
        <end position="474"/>
    </location>
</feature>
<dbReference type="InterPro" id="IPR016135">
    <property type="entry name" value="UBQ-conjugating_enzyme/RWD"/>
</dbReference>
<comment type="caution">
    <text evidence="18">The sequence shown here is derived from an EMBL/GenBank/DDBJ whole genome shotgun (WGS) entry which is preliminary data.</text>
</comment>
<comment type="pathway">
    <text evidence="3">Protein modification; protein ubiquitination.</text>
</comment>
<keyword evidence="6" id="KW-0808">Transferase</keyword>
<dbReference type="InterPro" id="IPR039133">
    <property type="entry name" value="RNF25"/>
</dbReference>
<feature type="compositionally biased region" description="Polar residues" evidence="15">
    <location>
        <begin position="632"/>
        <end position="642"/>
    </location>
</feature>
<dbReference type="SUPFAM" id="SSF54495">
    <property type="entry name" value="UBC-like"/>
    <property type="match status" value="1"/>
</dbReference>
<proteinExistence type="inferred from homology"/>
<feature type="domain" description="RWD" evidence="17">
    <location>
        <begin position="10"/>
        <end position="119"/>
    </location>
</feature>
<evidence type="ECO:0000313" key="18">
    <source>
        <dbReference type="EMBL" id="KAK3084382.1"/>
    </source>
</evidence>
<feature type="compositionally biased region" description="Basic and acidic residues" evidence="15">
    <location>
        <begin position="287"/>
        <end position="391"/>
    </location>
</feature>
<accession>A0AA89BKG5</accession>
<feature type="non-terminal residue" evidence="18">
    <location>
        <position position="1"/>
    </location>
</feature>
<dbReference type="GO" id="GO:0005634">
    <property type="term" value="C:nucleus"/>
    <property type="evidence" value="ECO:0007669"/>
    <property type="project" value="TreeGrafter"/>
</dbReference>
<dbReference type="CDD" id="cd23818">
    <property type="entry name" value="RWD_RNF25"/>
    <property type="match status" value="1"/>
</dbReference>
<feature type="compositionally biased region" description="Basic and acidic residues" evidence="15">
    <location>
        <begin position="400"/>
        <end position="438"/>
    </location>
</feature>
<comment type="subcellular location">
    <subcellularLocation>
        <location evidence="2">Cytoplasm</location>
    </subcellularLocation>
</comment>
<comment type="catalytic activity">
    <reaction evidence="1">
        <text>S-ubiquitinyl-[E2 ubiquitin-conjugating enzyme]-L-cysteine + [acceptor protein]-L-lysine = [E2 ubiquitin-conjugating enzyme]-L-cysteine + N(6)-ubiquitinyl-[acceptor protein]-L-lysine.</text>
        <dbReference type="EC" id="2.3.2.27"/>
    </reaction>
</comment>
<evidence type="ECO:0000256" key="6">
    <source>
        <dbReference type="ARBA" id="ARBA00022679"/>
    </source>
</evidence>
<dbReference type="Pfam" id="PF13445">
    <property type="entry name" value="zf-RING_UBOX"/>
    <property type="match status" value="1"/>
</dbReference>
<dbReference type="SMART" id="SM00184">
    <property type="entry name" value="RING"/>
    <property type="match status" value="1"/>
</dbReference>
<dbReference type="EMBL" id="VSWD01000013">
    <property type="protein sequence ID" value="KAK3084382.1"/>
    <property type="molecule type" value="Genomic_DNA"/>
</dbReference>
<evidence type="ECO:0000259" key="16">
    <source>
        <dbReference type="PROSITE" id="PS50089"/>
    </source>
</evidence>
<evidence type="ECO:0000259" key="17">
    <source>
        <dbReference type="PROSITE" id="PS50908"/>
    </source>
</evidence>
<dbReference type="InterPro" id="IPR027370">
    <property type="entry name" value="Znf-RING_euk"/>
</dbReference>
<keyword evidence="9" id="KW-0833">Ubl conjugation pathway</keyword>
<dbReference type="PROSITE" id="PS50089">
    <property type="entry name" value="ZF_RING_2"/>
    <property type="match status" value="1"/>
</dbReference>
<dbReference type="FunFam" id="3.10.110.10:FF:000052">
    <property type="entry name" value="Putative e3 ubiquitin-protein ligase rnf25"/>
    <property type="match status" value="1"/>
</dbReference>
<dbReference type="EC" id="2.3.2.27" evidence="4"/>
<dbReference type="InterPro" id="IPR013083">
    <property type="entry name" value="Znf_RING/FYVE/PHD"/>
</dbReference>
<evidence type="ECO:0000256" key="11">
    <source>
        <dbReference type="ARBA" id="ARBA00060737"/>
    </source>
</evidence>
<gene>
    <name evidence="18" type="ORF">FSP39_012603</name>
</gene>
<evidence type="ECO:0000256" key="8">
    <source>
        <dbReference type="ARBA" id="ARBA00022771"/>
    </source>
</evidence>
<sequence length="663" mass="77698">ITFIFSVILEELEVLESIYMDELFVERNECGHPKQISMQLHPATGDEVDKKFVCITLVLDIPQQYPDDLPEISLKNPRGLGEEQVISVKSSMLDLAKERQGGHMLYEMIELVVDSLTQGNVPRCACPICYEHFTDMDMFTRTQCYHFFHVSCLDRYVRHELERREAEREDAPAHTKHEASDSDKVPCPVCREEITLDKDQLQRSLSVDEEETTTYVPTPEIRQWQRQMSELREKQKQKGGIIDMEEEKNKFLVTEDTVFVPISVSPVPKEEEKEKDKRHRGGKGRGQTRDREYNRNEDRRPYDRGKHNRYNDRDCKDRGYGDHNGKNDNYRRYDDWRRDRDGRNDNRPRSGRGYYDRPKSGRGRNDDDRHREDERNHGRGGYRDGTEDDRRQGRHAAYNNDRKQGERHDSTDGHSKNDVRQKKVLNDTRVDEDGKNSADEAVNGEVSEEKKSEGNEVKNGKGFTSERTSGSEKYSNAVDKSDSTKAKTDKSDSTKVKTDKKTEFYNARDRHGFGRPKNDNERKYSGRDRRDYQERSYRDDYRSSIDYRSRRDEKQRDSYRGGNDGREGNSERHAGGFGRPKSERKHTDDREKNDDGKKSQNITEDKLANRSDKESDYKKPRSGYSRNEGFRDQSNQEQNYDNQRSKHRGGFGRPKQEDDSPKR</sequence>
<dbReference type="FunFam" id="3.30.40.10:FF:000215">
    <property type="entry name" value="E3 ubiquitin-protein ligase RNF25"/>
    <property type="match status" value="1"/>
</dbReference>
<evidence type="ECO:0000313" key="19">
    <source>
        <dbReference type="Proteomes" id="UP001186944"/>
    </source>
</evidence>
<feature type="region of interest" description="Disordered" evidence="15">
    <location>
        <begin position="204"/>
        <end position="240"/>
    </location>
</feature>
<dbReference type="SMART" id="SM00591">
    <property type="entry name" value="RWD"/>
    <property type="match status" value="1"/>
</dbReference>
<keyword evidence="7" id="KW-0479">Metal-binding</keyword>
<protein>
    <recommendedName>
        <fullName evidence="12">E3 ubiquitin-protein ligase RNF25</fullName>
        <ecNumber evidence="4">2.3.2.27</ecNumber>
    </recommendedName>
    <alternativeName>
        <fullName evidence="13">RING finger protein 25</fullName>
    </alternativeName>
</protein>
<feature type="region of interest" description="Disordered" evidence="15">
    <location>
        <begin position="264"/>
        <end position="663"/>
    </location>
</feature>
<feature type="compositionally biased region" description="Basic and acidic residues" evidence="15">
    <location>
        <begin position="585"/>
        <end position="619"/>
    </location>
</feature>
<dbReference type="Gene3D" id="3.10.110.10">
    <property type="entry name" value="Ubiquitin Conjugating Enzyme"/>
    <property type="match status" value="1"/>
</dbReference>
<evidence type="ECO:0000256" key="5">
    <source>
        <dbReference type="ARBA" id="ARBA00022490"/>
    </source>
</evidence>
<dbReference type="AlphaFoldDB" id="A0AA89BKG5"/>
<dbReference type="Pfam" id="PF05773">
    <property type="entry name" value="RWD"/>
    <property type="match status" value="1"/>
</dbReference>
<evidence type="ECO:0000256" key="9">
    <source>
        <dbReference type="ARBA" id="ARBA00022786"/>
    </source>
</evidence>
<keyword evidence="8 14" id="KW-0863">Zinc-finger</keyword>
<keyword evidence="19" id="KW-1185">Reference proteome</keyword>
<dbReference type="GO" id="GO:0008270">
    <property type="term" value="F:zinc ion binding"/>
    <property type="evidence" value="ECO:0007669"/>
    <property type="project" value="UniProtKB-KW"/>
</dbReference>
<feature type="compositionally biased region" description="Basic and acidic residues" evidence="15">
    <location>
        <begin position="447"/>
        <end position="459"/>
    </location>
</feature>
<evidence type="ECO:0000256" key="12">
    <source>
        <dbReference type="ARBA" id="ARBA00067354"/>
    </source>
</evidence>
<name>A0AA89BKG5_PINIB</name>
<dbReference type="PROSITE" id="PS50908">
    <property type="entry name" value="RWD"/>
    <property type="match status" value="1"/>
</dbReference>
<dbReference type="GO" id="GO:0061630">
    <property type="term" value="F:ubiquitin protein ligase activity"/>
    <property type="evidence" value="ECO:0007669"/>
    <property type="project" value="UniProtKB-EC"/>
</dbReference>
<comment type="similarity">
    <text evidence="11">Belongs to the RNF25 family.</text>
</comment>
<evidence type="ECO:0000256" key="14">
    <source>
        <dbReference type="PROSITE-ProRule" id="PRU00175"/>
    </source>
</evidence>
<dbReference type="PANTHER" id="PTHR13198">
    <property type="entry name" value="RING FINGER PROTEIN 25"/>
    <property type="match status" value="1"/>
</dbReference>
<dbReference type="GO" id="GO:0016567">
    <property type="term" value="P:protein ubiquitination"/>
    <property type="evidence" value="ECO:0007669"/>
    <property type="project" value="TreeGrafter"/>
</dbReference>
<feature type="compositionally biased region" description="Basic and acidic residues" evidence="15">
    <location>
        <begin position="479"/>
        <end position="574"/>
    </location>
</feature>
<keyword evidence="5" id="KW-0963">Cytoplasm</keyword>
<dbReference type="InterPro" id="IPR001841">
    <property type="entry name" value="Znf_RING"/>
</dbReference>
<reference evidence="18" key="1">
    <citation type="submission" date="2019-08" db="EMBL/GenBank/DDBJ databases">
        <title>The improved chromosome-level genome for the pearl oyster Pinctada fucata martensii using PacBio sequencing and Hi-C.</title>
        <authorList>
            <person name="Zheng Z."/>
        </authorList>
    </citation>
    <scope>NUCLEOTIDE SEQUENCE</scope>
    <source>
        <strain evidence="18">ZZ-2019</strain>
        <tissue evidence="18">Adductor muscle</tissue>
    </source>
</reference>
<feature type="domain" description="RING-type" evidence="16">
    <location>
        <begin position="126"/>
        <end position="191"/>
    </location>
</feature>
<dbReference type="Proteomes" id="UP001186944">
    <property type="component" value="Unassembled WGS sequence"/>
</dbReference>
<evidence type="ECO:0000256" key="1">
    <source>
        <dbReference type="ARBA" id="ARBA00000900"/>
    </source>
</evidence>
<dbReference type="Gene3D" id="3.30.40.10">
    <property type="entry name" value="Zinc/RING finger domain, C3HC4 (zinc finger)"/>
    <property type="match status" value="1"/>
</dbReference>
<evidence type="ECO:0000256" key="4">
    <source>
        <dbReference type="ARBA" id="ARBA00012483"/>
    </source>
</evidence>
<dbReference type="PANTHER" id="PTHR13198:SF4">
    <property type="entry name" value="E3 UBIQUITIN-PROTEIN LIGASE RNF25"/>
    <property type="match status" value="1"/>
</dbReference>
<organism evidence="18 19">
    <name type="scientific">Pinctada imbricata</name>
    <name type="common">Atlantic pearl-oyster</name>
    <name type="synonym">Pinctada martensii</name>
    <dbReference type="NCBI Taxonomy" id="66713"/>
    <lineage>
        <taxon>Eukaryota</taxon>
        <taxon>Metazoa</taxon>
        <taxon>Spiralia</taxon>
        <taxon>Lophotrochozoa</taxon>
        <taxon>Mollusca</taxon>
        <taxon>Bivalvia</taxon>
        <taxon>Autobranchia</taxon>
        <taxon>Pteriomorphia</taxon>
        <taxon>Pterioida</taxon>
        <taxon>Pterioidea</taxon>
        <taxon>Pteriidae</taxon>
        <taxon>Pinctada</taxon>
    </lineage>
</organism>
<dbReference type="GO" id="GO:0005737">
    <property type="term" value="C:cytoplasm"/>
    <property type="evidence" value="ECO:0007669"/>
    <property type="project" value="UniProtKB-SubCell"/>
</dbReference>
<keyword evidence="10" id="KW-0862">Zinc</keyword>
<dbReference type="InterPro" id="IPR006575">
    <property type="entry name" value="RWD_dom"/>
</dbReference>
<evidence type="ECO:0000256" key="7">
    <source>
        <dbReference type="ARBA" id="ARBA00022723"/>
    </source>
</evidence>
<dbReference type="SUPFAM" id="SSF57850">
    <property type="entry name" value="RING/U-box"/>
    <property type="match status" value="1"/>
</dbReference>
<evidence type="ECO:0000256" key="3">
    <source>
        <dbReference type="ARBA" id="ARBA00004906"/>
    </source>
</evidence>